<dbReference type="AlphaFoldDB" id="A0A9X1IIJ3"/>
<name>A0A9X1IIJ3_9PROT</name>
<feature type="transmembrane region" description="Helical" evidence="1">
    <location>
        <begin position="128"/>
        <end position="146"/>
    </location>
</feature>
<keyword evidence="1" id="KW-0812">Transmembrane</keyword>
<evidence type="ECO:0000313" key="3">
    <source>
        <dbReference type="Proteomes" id="UP001139311"/>
    </source>
</evidence>
<dbReference type="RefSeq" id="WP_226611442.1">
    <property type="nucleotide sequence ID" value="NZ_JAJAQI010000035.1"/>
</dbReference>
<gene>
    <name evidence="2" type="ORF">LHA35_20030</name>
</gene>
<accession>A0A9X1IIJ3</accession>
<keyword evidence="1" id="KW-0472">Membrane</keyword>
<reference evidence="2" key="1">
    <citation type="submission" date="2021-10" db="EMBL/GenBank/DDBJ databases">
        <title>Roseicella aerolatum sp. nov., isolated from aerosols of e-waste dismantling site.</title>
        <authorList>
            <person name="Qin T."/>
        </authorList>
    </citation>
    <scope>NUCLEOTIDE SEQUENCE</scope>
    <source>
        <strain evidence="2">GB24</strain>
    </source>
</reference>
<organism evidence="2 3">
    <name type="scientific">Roseicella aerolata</name>
    <dbReference type="NCBI Taxonomy" id="2883479"/>
    <lineage>
        <taxon>Bacteria</taxon>
        <taxon>Pseudomonadati</taxon>
        <taxon>Pseudomonadota</taxon>
        <taxon>Alphaproteobacteria</taxon>
        <taxon>Acetobacterales</taxon>
        <taxon>Roseomonadaceae</taxon>
        <taxon>Roseicella</taxon>
    </lineage>
</organism>
<dbReference type="Pfam" id="PF20358">
    <property type="entry name" value="DUF6653"/>
    <property type="match status" value="1"/>
</dbReference>
<protein>
    <submittedName>
        <fullName evidence="2">Uncharacterized protein</fullName>
    </submittedName>
</protein>
<evidence type="ECO:0000256" key="1">
    <source>
        <dbReference type="SAM" id="Phobius"/>
    </source>
</evidence>
<feature type="transmembrane region" description="Helical" evidence="1">
    <location>
        <begin position="46"/>
        <end position="64"/>
    </location>
</feature>
<keyword evidence="3" id="KW-1185">Reference proteome</keyword>
<evidence type="ECO:0000313" key="2">
    <source>
        <dbReference type="EMBL" id="MCB4824023.1"/>
    </source>
</evidence>
<keyword evidence="1" id="KW-1133">Transmembrane helix</keyword>
<comment type="caution">
    <text evidence="2">The sequence shown here is derived from an EMBL/GenBank/DDBJ whole genome shotgun (WGS) entry which is preliminary data.</text>
</comment>
<sequence>MAWERHLAAAFRLDEAGWARHANPWSGWTRMAILPLLALVGWSRAWIGWWALLPLLLLIGFTWVNPRLFPPPARWDAWITRGVLGERLWVARDRVPVPAHHRRLPPLLSAAGAAGMLLLLYGVAMLEIWPTLLGLAVAYLAKLWFIDRMVWLHQDMGGGTP</sequence>
<proteinExistence type="predicted"/>
<dbReference type="EMBL" id="JAJAQI010000035">
    <property type="protein sequence ID" value="MCB4824023.1"/>
    <property type="molecule type" value="Genomic_DNA"/>
</dbReference>
<dbReference type="InterPro" id="IPR046595">
    <property type="entry name" value="DUF6653"/>
</dbReference>
<dbReference type="Proteomes" id="UP001139311">
    <property type="component" value="Unassembled WGS sequence"/>
</dbReference>